<dbReference type="PANTHER" id="PTHR37998:SF1">
    <property type="entry name" value="CATION CHANNEL SPERM-ASSOCIATED AUXILIARY SUBUNIT TMEM262"/>
    <property type="match status" value="1"/>
</dbReference>
<feature type="transmembrane region" description="Helical" evidence="1">
    <location>
        <begin position="50"/>
        <end position="70"/>
    </location>
</feature>
<accession>A0A2U3Y0D4</accession>
<evidence type="ECO:0000313" key="2">
    <source>
        <dbReference type="Proteomes" id="UP000245341"/>
    </source>
</evidence>
<gene>
    <name evidence="3" type="primary">TMEM262</name>
</gene>
<reference evidence="3" key="1">
    <citation type="submission" date="2025-08" db="UniProtKB">
        <authorList>
            <consortium name="RefSeq"/>
        </authorList>
    </citation>
    <scope>IDENTIFICATION</scope>
    <source>
        <tissue evidence="3">Liver</tissue>
    </source>
</reference>
<evidence type="ECO:0000313" key="3">
    <source>
        <dbReference type="RefSeq" id="XP_006737169.1"/>
    </source>
</evidence>
<dbReference type="PANTHER" id="PTHR37998">
    <property type="entry name" value="TRANSMEMBRANE PROTEIN 262"/>
    <property type="match status" value="1"/>
</dbReference>
<sequence length="116" mass="13598">MRWRDRLAVLFFPQGMVLTAAALMLFLIHLGVFASDVHNFCVTHHYDRMSFHYTVVLMFSQVMSICWAAMGSLYAEMTDDKFLRCFALTILMLNGAMFFNRLSLEFLAIQYRQENH</sequence>
<dbReference type="InterPro" id="IPR040431">
    <property type="entry name" value="TM262"/>
</dbReference>
<dbReference type="KEGG" id="lww:102740100"/>
<evidence type="ECO:0000256" key="1">
    <source>
        <dbReference type="SAM" id="Phobius"/>
    </source>
</evidence>
<organism evidence="2 3">
    <name type="scientific">Leptonychotes weddellii</name>
    <name type="common">Weddell seal</name>
    <name type="synonym">Otaria weddellii</name>
    <dbReference type="NCBI Taxonomy" id="9713"/>
    <lineage>
        <taxon>Eukaryota</taxon>
        <taxon>Metazoa</taxon>
        <taxon>Chordata</taxon>
        <taxon>Craniata</taxon>
        <taxon>Vertebrata</taxon>
        <taxon>Euteleostomi</taxon>
        <taxon>Mammalia</taxon>
        <taxon>Eutheria</taxon>
        <taxon>Laurasiatheria</taxon>
        <taxon>Carnivora</taxon>
        <taxon>Caniformia</taxon>
        <taxon>Pinnipedia</taxon>
        <taxon>Phocidae</taxon>
        <taxon>Monachinae</taxon>
        <taxon>Lobodontini</taxon>
        <taxon>Leptonychotes</taxon>
    </lineage>
</organism>
<feature type="transmembrane region" description="Helical" evidence="1">
    <location>
        <begin position="82"/>
        <end position="99"/>
    </location>
</feature>
<keyword evidence="1" id="KW-1133">Transmembrane helix</keyword>
<dbReference type="RefSeq" id="XP_006737169.1">
    <property type="nucleotide sequence ID" value="XM_006737106.2"/>
</dbReference>
<dbReference type="OrthoDB" id="9406895at2759"/>
<dbReference type="STRING" id="9713.A0A2U3Y0D4"/>
<keyword evidence="2" id="KW-1185">Reference proteome</keyword>
<keyword evidence="1" id="KW-0472">Membrane</keyword>
<dbReference type="AlphaFoldDB" id="A0A2U3Y0D4"/>
<dbReference type="CTD" id="100130348"/>
<dbReference type="GeneID" id="102740100"/>
<keyword evidence="1 3" id="KW-0812">Transmembrane</keyword>
<dbReference type="Proteomes" id="UP000245341">
    <property type="component" value="Unplaced"/>
</dbReference>
<name>A0A2U3Y0D4_LEPWE</name>
<protein>
    <submittedName>
        <fullName evidence="3">Transmembrane protein 262</fullName>
    </submittedName>
</protein>
<proteinExistence type="predicted"/>
<feature type="transmembrane region" description="Helical" evidence="1">
    <location>
        <begin position="7"/>
        <end position="30"/>
    </location>
</feature>